<feature type="region of interest" description="Disordered" evidence="1">
    <location>
        <begin position="1"/>
        <end position="201"/>
    </location>
</feature>
<dbReference type="Proteomes" id="UP000311919">
    <property type="component" value="Unassembled WGS sequence"/>
</dbReference>
<sequence length="221" mass="23021">MVYGSGEGGAVKVNGSEPTVVDLNADSTDETVTEDGGKNNMLSAGEHAVVDNEGESESGEANQHGESTNRSDISTDQYDQVNVHENGTTHTNGSVDGDDNKNDNGMESQSDRIKHDNSGEDSTDDVSGNVDEPLSVDNGCYGSGEGGAVEDSTDETVTEDGGKNNMLSAGEHAVVDNEGESESGEANQHGESPIEATSQPINTTRVNIDEFGVFYAEIGLT</sequence>
<comment type="caution">
    <text evidence="2">The sequence shown here is derived from an EMBL/GenBank/DDBJ whole genome shotgun (WGS) entry which is preliminary data.</text>
</comment>
<evidence type="ECO:0000256" key="1">
    <source>
        <dbReference type="SAM" id="MobiDB-lite"/>
    </source>
</evidence>
<feature type="compositionally biased region" description="Polar residues" evidence="1">
    <location>
        <begin position="59"/>
        <end position="94"/>
    </location>
</feature>
<protein>
    <submittedName>
        <fullName evidence="2">Uncharacterized protein</fullName>
    </submittedName>
</protein>
<dbReference type="AlphaFoldDB" id="A0A4Z2CRX4"/>
<feature type="compositionally biased region" description="Polar residues" evidence="1">
    <location>
        <begin position="184"/>
        <end position="201"/>
    </location>
</feature>
<evidence type="ECO:0000313" key="2">
    <source>
        <dbReference type="EMBL" id="TNN06982.1"/>
    </source>
</evidence>
<organism evidence="2 3">
    <name type="scientific">Schistosoma japonicum</name>
    <name type="common">Blood fluke</name>
    <dbReference type="NCBI Taxonomy" id="6182"/>
    <lineage>
        <taxon>Eukaryota</taxon>
        <taxon>Metazoa</taxon>
        <taxon>Spiralia</taxon>
        <taxon>Lophotrochozoa</taxon>
        <taxon>Platyhelminthes</taxon>
        <taxon>Trematoda</taxon>
        <taxon>Digenea</taxon>
        <taxon>Strigeidida</taxon>
        <taxon>Schistosomatoidea</taxon>
        <taxon>Schistosomatidae</taxon>
        <taxon>Schistosoma</taxon>
    </lineage>
</organism>
<gene>
    <name evidence="2" type="ORF">EWB00_008022</name>
</gene>
<reference evidence="2 3" key="1">
    <citation type="submission" date="2019-03" db="EMBL/GenBank/DDBJ databases">
        <title>An improved genome assembly of the fluke Schistosoma japonicum.</title>
        <authorList>
            <person name="Hu W."/>
            <person name="Luo F."/>
            <person name="Yin M."/>
            <person name="Mo X."/>
            <person name="Sun C."/>
            <person name="Wu Q."/>
            <person name="Zhu B."/>
            <person name="Xiang M."/>
            <person name="Wang J."/>
            <person name="Wang Y."/>
            <person name="Zhang T."/>
            <person name="Xu B."/>
            <person name="Zheng H."/>
            <person name="Feng Z."/>
        </authorList>
    </citation>
    <scope>NUCLEOTIDE SEQUENCE [LARGE SCALE GENOMIC DNA]</scope>
    <source>
        <strain evidence="2">HuSjv2</strain>
        <tissue evidence="2">Worms</tissue>
    </source>
</reference>
<dbReference type="EMBL" id="SKCS01000443">
    <property type="protein sequence ID" value="TNN06982.1"/>
    <property type="molecule type" value="Genomic_DNA"/>
</dbReference>
<keyword evidence="3" id="KW-1185">Reference proteome</keyword>
<evidence type="ECO:0000313" key="3">
    <source>
        <dbReference type="Proteomes" id="UP000311919"/>
    </source>
</evidence>
<accession>A0A4Z2CRX4</accession>
<feature type="compositionally biased region" description="Basic and acidic residues" evidence="1">
    <location>
        <begin position="98"/>
        <end position="118"/>
    </location>
</feature>
<name>A0A4Z2CRX4_SCHJA</name>
<proteinExistence type="predicted"/>